<dbReference type="RefSeq" id="WP_274840209.1">
    <property type="nucleotide sequence ID" value="NZ_JARCJF010000017.1"/>
</dbReference>
<evidence type="ECO:0000256" key="1">
    <source>
        <dbReference type="SAM" id="MobiDB-lite"/>
    </source>
</evidence>
<gene>
    <name evidence="2" type="ORF">PXK24_20015</name>
</gene>
<comment type="caution">
    <text evidence="2">The sequence shown here is derived from an EMBL/GenBank/DDBJ whole genome shotgun (WGS) entry which is preliminary data.</text>
</comment>
<dbReference type="AlphaFoldDB" id="A0ABD4XEK9"/>
<dbReference type="EMBL" id="JARCJK010000017">
    <property type="protein sequence ID" value="MDE4167983.1"/>
    <property type="molecule type" value="Genomic_DNA"/>
</dbReference>
<reference evidence="2 3" key="1">
    <citation type="submission" date="2023-02" db="EMBL/GenBank/DDBJ databases">
        <title>Population genomics of bacteria associated with diatom.</title>
        <authorList>
            <person name="Xie J."/>
            <person name="Wang H."/>
        </authorList>
    </citation>
    <scope>NUCLEOTIDE SEQUENCE [LARGE SCALE GENOMIC DNA]</scope>
    <source>
        <strain evidence="2 3">PT47_8</strain>
    </source>
</reference>
<organism evidence="2 3">
    <name type="scientific">Phaeobacter gallaeciensis</name>
    <dbReference type="NCBI Taxonomy" id="60890"/>
    <lineage>
        <taxon>Bacteria</taxon>
        <taxon>Pseudomonadati</taxon>
        <taxon>Pseudomonadota</taxon>
        <taxon>Alphaproteobacteria</taxon>
        <taxon>Rhodobacterales</taxon>
        <taxon>Roseobacteraceae</taxon>
        <taxon>Phaeobacter</taxon>
    </lineage>
</organism>
<dbReference type="Proteomes" id="UP001218364">
    <property type="component" value="Unassembled WGS sequence"/>
</dbReference>
<sequence length="93" mass="10292">MQDFKNTVLRDARRIVGSPADYIDDPDQFAAAWAAMKAGRGQGFDPARLHPQHLVDRPGPAPEPTEQILTRAGQKARAVIEAKSLPIRRRHVA</sequence>
<feature type="region of interest" description="Disordered" evidence="1">
    <location>
        <begin position="43"/>
        <end position="63"/>
    </location>
</feature>
<accession>A0ABD4XEK9</accession>
<evidence type="ECO:0000313" key="3">
    <source>
        <dbReference type="Proteomes" id="UP001218364"/>
    </source>
</evidence>
<proteinExistence type="predicted"/>
<evidence type="ECO:0000313" key="2">
    <source>
        <dbReference type="EMBL" id="MDE4167983.1"/>
    </source>
</evidence>
<name>A0ABD4XEK9_9RHOB</name>
<protein>
    <submittedName>
        <fullName evidence="2">Uncharacterized protein</fullName>
    </submittedName>
</protein>